<name>A0A238FHT1_9BASI</name>
<evidence type="ECO:0000313" key="7">
    <source>
        <dbReference type="Proteomes" id="UP000198372"/>
    </source>
</evidence>
<keyword evidence="7" id="KW-1185">Reference proteome</keyword>
<gene>
    <name evidence="6" type="ORF">BQ2448_3886</name>
</gene>
<evidence type="ECO:0000259" key="5">
    <source>
        <dbReference type="Pfam" id="PF06220"/>
    </source>
</evidence>
<proteinExistence type="predicted"/>
<feature type="compositionally biased region" description="Pro residues" evidence="4">
    <location>
        <begin position="240"/>
        <end position="253"/>
    </location>
</feature>
<dbReference type="Gene3D" id="3.30.160.60">
    <property type="entry name" value="Classic Zinc Finger"/>
    <property type="match status" value="1"/>
</dbReference>
<feature type="compositionally biased region" description="Pro residues" evidence="4">
    <location>
        <begin position="171"/>
        <end position="181"/>
    </location>
</feature>
<sequence>MGKAFNAYLYTYNIHTSPTTRKYAGDHSHVESKAHDGASAHLPPFGTLCTQITATIATYFSPTTALPVNPASWWSCIACVITTIDSAHPFRECIAVRKAHNSGRNHLTNVRDYYACKYRPTPLGSDKAQDMIDQIARKYEGGAGGVARVLPMGPGMTGNMNGPPQMRNFGAPPPGFQPGGPPLRFGNGPPPGYGAPPPPMRAPGGYPNQGPPQGFQGGYQVGPTPPQHSGPRSAGVNPGFQPPPAMQPSPNFFPPTSGAAASAAPTTFGAPPLPTPGGGTSGSGGAPLVKCVQDHTFPIEAWPTDPLFASLVHSGLNPERARMLGLL</sequence>
<evidence type="ECO:0000256" key="4">
    <source>
        <dbReference type="SAM" id="MobiDB-lite"/>
    </source>
</evidence>
<feature type="compositionally biased region" description="Low complexity" evidence="4">
    <location>
        <begin position="202"/>
        <end position="214"/>
    </location>
</feature>
<evidence type="ECO:0000313" key="6">
    <source>
        <dbReference type="EMBL" id="SCV72349.1"/>
    </source>
</evidence>
<feature type="region of interest" description="Disordered" evidence="4">
    <location>
        <begin position="158"/>
        <end position="286"/>
    </location>
</feature>
<evidence type="ECO:0000256" key="1">
    <source>
        <dbReference type="ARBA" id="ARBA00022723"/>
    </source>
</evidence>
<feature type="domain" description="U1-C C2H2-type zinc finger" evidence="5">
    <location>
        <begin position="95"/>
        <end position="114"/>
    </location>
</feature>
<dbReference type="STRING" id="269621.A0A238FHT1"/>
<keyword evidence="2" id="KW-0863">Zinc-finger</keyword>
<keyword evidence="3" id="KW-0862">Zinc</keyword>
<dbReference type="Pfam" id="PF06220">
    <property type="entry name" value="zf-U1"/>
    <property type="match status" value="1"/>
</dbReference>
<dbReference type="GO" id="GO:0008270">
    <property type="term" value="F:zinc ion binding"/>
    <property type="evidence" value="ECO:0007669"/>
    <property type="project" value="UniProtKB-KW"/>
</dbReference>
<dbReference type="InterPro" id="IPR013085">
    <property type="entry name" value="U1-CZ_Znf_C2H2"/>
</dbReference>
<feature type="compositionally biased region" description="Gly residues" evidence="4">
    <location>
        <begin position="276"/>
        <end position="285"/>
    </location>
</feature>
<reference evidence="7" key="1">
    <citation type="submission" date="2016-09" db="EMBL/GenBank/DDBJ databases">
        <authorList>
            <person name="Jeantristanb JTB J.-T."/>
            <person name="Ricardo R."/>
        </authorList>
    </citation>
    <scope>NUCLEOTIDE SEQUENCE [LARGE SCALE GENOMIC DNA]</scope>
</reference>
<feature type="compositionally biased region" description="Low complexity" evidence="4">
    <location>
        <begin position="158"/>
        <end position="170"/>
    </location>
</feature>
<organism evidence="6 7">
    <name type="scientific">Microbotryum intermedium</name>
    <dbReference type="NCBI Taxonomy" id="269621"/>
    <lineage>
        <taxon>Eukaryota</taxon>
        <taxon>Fungi</taxon>
        <taxon>Dikarya</taxon>
        <taxon>Basidiomycota</taxon>
        <taxon>Pucciniomycotina</taxon>
        <taxon>Microbotryomycetes</taxon>
        <taxon>Microbotryales</taxon>
        <taxon>Microbotryaceae</taxon>
        <taxon>Microbotryum</taxon>
    </lineage>
</organism>
<evidence type="ECO:0000256" key="2">
    <source>
        <dbReference type="ARBA" id="ARBA00022771"/>
    </source>
</evidence>
<dbReference type="Proteomes" id="UP000198372">
    <property type="component" value="Unassembled WGS sequence"/>
</dbReference>
<accession>A0A238FHT1</accession>
<protein>
    <submittedName>
        <fullName evidence="6">BQ2448_3886 protein</fullName>
    </submittedName>
</protein>
<dbReference type="OrthoDB" id="76567at2759"/>
<keyword evidence="1" id="KW-0479">Metal-binding</keyword>
<feature type="compositionally biased region" description="Low complexity" evidence="4">
    <location>
        <begin position="254"/>
        <end position="270"/>
    </location>
</feature>
<feature type="compositionally biased region" description="Pro residues" evidence="4">
    <location>
        <begin position="188"/>
        <end position="201"/>
    </location>
</feature>
<evidence type="ECO:0000256" key="3">
    <source>
        <dbReference type="ARBA" id="ARBA00022833"/>
    </source>
</evidence>
<dbReference type="EMBL" id="FMSP01000009">
    <property type="protein sequence ID" value="SCV72349.1"/>
    <property type="molecule type" value="Genomic_DNA"/>
</dbReference>
<dbReference type="AlphaFoldDB" id="A0A238FHT1"/>